<feature type="compositionally biased region" description="Low complexity" evidence="1">
    <location>
        <begin position="1077"/>
        <end position="1086"/>
    </location>
</feature>
<dbReference type="InterPro" id="IPR006530">
    <property type="entry name" value="YD"/>
</dbReference>
<reference evidence="3" key="1">
    <citation type="submission" date="2017-09" db="EMBL/GenBank/DDBJ databases">
        <title>Complete Genome Sequence of ansamitocin-producing Bacterium Actinosynnema pretiosum X47.</title>
        <authorList>
            <person name="Cao G."/>
            <person name="Zong G."/>
            <person name="Zhong C."/>
            <person name="Fu J."/>
        </authorList>
    </citation>
    <scope>NUCLEOTIDE SEQUENCE [LARGE SCALE GENOMIC DNA]</scope>
    <source>
        <strain evidence="3">X47</strain>
    </source>
</reference>
<organism evidence="3 4">
    <name type="scientific">Actinosynnema pretiosum</name>
    <dbReference type="NCBI Taxonomy" id="42197"/>
    <lineage>
        <taxon>Bacteria</taxon>
        <taxon>Bacillati</taxon>
        <taxon>Actinomycetota</taxon>
        <taxon>Actinomycetes</taxon>
        <taxon>Pseudonocardiales</taxon>
        <taxon>Pseudonocardiaceae</taxon>
        <taxon>Actinosynnema</taxon>
    </lineage>
</organism>
<dbReference type="Gene3D" id="2.180.10.10">
    <property type="entry name" value="RHS repeat-associated core"/>
    <property type="match status" value="3"/>
</dbReference>
<feature type="compositionally biased region" description="Gly residues" evidence="1">
    <location>
        <begin position="16"/>
        <end position="25"/>
    </location>
</feature>
<feature type="region of interest" description="Disordered" evidence="1">
    <location>
        <begin position="912"/>
        <end position="1161"/>
    </location>
</feature>
<feature type="compositionally biased region" description="Basic and acidic residues" evidence="1">
    <location>
        <begin position="1066"/>
        <end position="1076"/>
    </location>
</feature>
<dbReference type="InterPro" id="IPR045351">
    <property type="entry name" value="DUF6531"/>
</dbReference>
<evidence type="ECO:0000313" key="4">
    <source>
        <dbReference type="Proteomes" id="UP000218505"/>
    </source>
</evidence>
<feature type="domain" description="DUF6531" evidence="2">
    <location>
        <begin position="232"/>
        <end position="304"/>
    </location>
</feature>
<feature type="compositionally biased region" description="Low complexity" evidence="1">
    <location>
        <begin position="1051"/>
        <end position="1065"/>
    </location>
</feature>
<feature type="region of interest" description="Disordered" evidence="1">
    <location>
        <begin position="108"/>
        <end position="234"/>
    </location>
</feature>
<feature type="compositionally biased region" description="Basic residues" evidence="1">
    <location>
        <begin position="925"/>
        <end position="935"/>
    </location>
</feature>
<protein>
    <recommendedName>
        <fullName evidence="2">DUF6531 domain-containing protein</fullName>
    </recommendedName>
</protein>
<name>A0A290ZG48_9PSEU</name>
<dbReference type="EMBL" id="CP023445">
    <property type="protein sequence ID" value="ATE57949.1"/>
    <property type="molecule type" value="Genomic_DNA"/>
</dbReference>
<dbReference type="KEGG" id="apre:CNX65_02910"/>
<evidence type="ECO:0000256" key="1">
    <source>
        <dbReference type="SAM" id="MobiDB-lite"/>
    </source>
</evidence>
<evidence type="ECO:0000259" key="2">
    <source>
        <dbReference type="Pfam" id="PF20148"/>
    </source>
</evidence>
<keyword evidence="4" id="KW-1185">Reference proteome</keyword>
<dbReference type="NCBIfam" id="TIGR01643">
    <property type="entry name" value="YD_repeat_2x"/>
    <property type="match status" value="5"/>
</dbReference>
<accession>A0A290ZG48</accession>
<evidence type="ECO:0000313" key="3">
    <source>
        <dbReference type="EMBL" id="ATE57949.1"/>
    </source>
</evidence>
<dbReference type="InterPro" id="IPR050708">
    <property type="entry name" value="T6SS_VgrG/RHS"/>
</dbReference>
<dbReference type="PANTHER" id="PTHR32305:SF15">
    <property type="entry name" value="PROTEIN RHSA-RELATED"/>
    <property type="match status" value="1"/>
</dbReference>
<sequence length="1161" mass="122781">MEPVVQPDVGQRRGRGQGGGGGVGSAGRARLGGVRRAGLPERERRGGRRDRRGGGARRGHRHRRGGHGRSGRRRARAGAGPGRRAGGPVDRVALEAVATLGEIMQKLGGLGRRADTPSGPNTPDLAGARPSLPDAPSGTTSPSGATSPSGTTAPSSTTTSPSGTTTPSGATTPETTPSSASPGGTSPGGATTTSGAAPSPAKADPARPSARDQVGDDPKACARPESGRPTCGDPVDVVSGQVLLPQTDVALGGALPLLLTRTHLSGHRAGARFGTSWASTLDQRLEVDDEGVCFVTEDGMVLLYPHPEGTPVLPVEGPRWPLSRTEDGAYAVVDVEGGLTRRFTAGAGGLFPLDSITDLNGNHVTVDHDVDGVPTDVRHSGGYHASVRSTGGLVTALARPDGRESTATCDAGRRPLVMTDVDGAVWRREYDTRGNLLAVTDPSGARTRFDRDERGNAVAITGPLGEVRRIAYDRAGLPVAITDAEGGRTRYRRDRFGRVRKVTDPLGSTTTLGWTIEGRLTSRTLPDGSVERWRYDGEGNPVEHVDAAGGVSRTGYTGFDQPAWHVGPDGARLEFGYDPNLRLTSVVNAQGRAWTYRYGPTGALLVETDFDGRSTTYAHDAAGQLTTKVNGAGERIAYERDELGRLRAKRTPRGDTTYEHDPAGRLVRAVNGDADVVIERDPLGRIVAETVNGRTLRSEHDASGNRVRRVTPTGAVSEWEHDGTGRPTALLAGGRRTAFGYDAAGREVQRVIGDSTRLSQVWDAGHRLLAQSLTARGAHVQRRDYRYRVDGNLLAVDDLLAGPRRYELDQAGRVTSVRGSGWSESYAYDRAGELALATWPGDASGARSYAGTLIRRAGDVHFEHDAQGRVVTRAPRAVRAGAGVAVRLGRRGPPGVRGDPGRRPVGVPLRRARQAGREGTARRGWCGRRPGRLRLGRPGPGRADHRRDRADLGLRARFAPPPHPGRAGAGRAAGVGRRPVPRGGVGRGGDAHRAGRRRRRAGVAVAADPVGRRPGGVRGRPGLPAAVRGPVPRPGNGAVLQRPPLLRPGDRALQLPGPAGPARGPEPARLRREPAAADRPAGAQRLRPGAGDPHQPGRRLPLHRHRRTADLPPGRRRPDHRGTGQQGRPAGDQLRPVRPEGGQRRGRLRRRAVGPWAARHA</sequence>
<feature type="region of interest" description="Disordered" evidence="1">
    <location>
        <begin position="1"/>
        <end position="90"/>
    </location>
</feature>
<gene>
    <name evidence="3" type="ORF">CNX65_02910</name>
</gene>
<feature type="compositionally biased region" description="Basic and acidic residues" evidence="1">
    <location>
        <begin position="942"/>
        <end position="954"/>
    </location>
</feature>
<dbReference type="InterPro" id="IPR031325">
    <property type="entry name" value="RHS_repeat"/>
</dbReference>
<feature type="compositionally biased region" description="Basic and acidic residues" evidence="1">
    <location>
        <begin position="209"/>
        <end position="226"/>
    </location>
</feature>
<dbReference type="Pfam" id="PF05593">
    <property type="entry name" value="RHS_repeat"/>
    <property type="match status" value="6"/>
</dbReference>
<dbReference type="PANTHER" id="PTHR32305">
    <property type="match status" value="1"/>
</dbReference>
<dbReference type="SUPFAM" id="SSF63829">
    <property type="entry name" value="Calcium-dependent phosphotriesterase"/>
    <property type="match status" value="1"/>
</dbReference>
<feature type="compositionally biased region" description="Low complexity" evidence="1">
    <location>
        <begin position="26"/>
        <end position="37"/>
    </location>
</feature>
<dbReference type="Pfam" id="PF20148">
    <property type="entry name" value="DUF6531"/>
    <property type="match status" value="1"/>
</dbReference>
<dbReference type="AlphaFoldDB" id="A0A290ZG48"/>
<feature type="compositionally biased region" description="Basic residues" evidence="1">
    <location>
        <begin position="45"/>
        <end position="76"/>
    </location>
</feature>
<feature type="region of interest" description="Disordered" evidence="1">
    <location>
        <begin position="888"/>
        <end position="907"/>
    </location>
</feature>
<proteinExistence type="predicted"/>
<dbReference type="Proteomes" id="UP000218505">
    <property type="component" value="Chromosome"/>
</dbReference>
<feature type="compositionally biased region" description="Low complexity" evidence="1">
    <location>
        <begin position="135"/>
        <end position="201"/>
    </location>
</feature>
<feature type="compositionally biased region" description="Basic residues" evidence="1">
    <location>
        <begin position="1096"/>
        <end position="1107"/>
    </location>
</feature>